<protein>
    <submittedName>
        <fullName evidence="1">Uncharacterized protein</fullName>
    </submittedName>
</protein>
<accession>A0A2K9MDA8</accession>
<dbReference type="KEGG" id="paru:CYR75_04400"/>
<gene>
    <name evidence="1" type="ORF">CYR75_04400</name>
</gene>
<evidence type="ECO:0000313" key="1">
    <source>
        <dbReference type="EMBL" id="AUM73628.1"/>
    </source>
</evidence>
<name>A0A2K9MDA8_9RHOB</name>
<proteinExistence type="predicted"/>
<evidence type="ECO:0000313" key="2">
    <source>
        <dbReference type="Proteomes" id="UP000234882"/>
    </source>
</evidence>
<keyword evidence="2" id="KW-1185">Reference proteome</keyword>
<reference evidence="2" key="1">
    <citation type="submission" date="2017-12" db="EMBL/GenBank/DDBJ databases">
        <title>Genomic analysis of Paracoccus sp. CBA4604.</title>
        <authorList>
            <person name="Roh S.W."/>
            <person name="Kim J.Y."/>
            <person name="Kim J.S."/>
        </authorList>
    </citation>
    <scope>NUCLEOTIDE SEQUENCE [LARGE SCALE GENOMIC DNA]</scope>
    <source>
        <strain evidence="2">CBA4604</strain>
    </source>
</reference>
<dbReference type="Proteomes" id="UP000234882">
    <property type="component" value="Chromosome"/>
</dbReference>
<dbReference type="AlphaFoldDB" id="A0A2K9MDA8"/>
<organism evidence="1 2">
    <name type="scientific">Paracoccus jeotgali</name>
    <dbReference type="NCBI Taxonomy" id="2065379"/>
    <lineage>
        <taxon>Bacteria</taxon>
        <taxon>Pseudomonadati</taxon>
        <taxon>Pseudomonadota</taxon>
        <taxon>Alphaproteobacteria</taxon>
        <taxon>Rhodobacterales</taxon>
        <taxon>Paracoccaceae</taxon>
        <taxon>Paracoccus</taxon>
    </lineage>
</organism>
<dbReference type="EMBL" id="CP025583">
    <property type="protein sequence ID" value="AUM73628.1"/>
    <property type="molecule type" value="Genomic_DNA"/>
</dbReference>
<sequence>MRKCRLKVSETTYHHEEIAGANSGSKREANLIDPFAHEYSPSFVIFEGRCGDKCNAHVVFRIFIE</sequence>